<keyword evidence="1" id="KW-1133">Transmembrane helix</keyword>
<keyword evidence="1" id="KW-0812">Transmembrane</keyword>
<keyword evidence="3" id="KW-1185">Reference proteome</keyword>
<name>A0A916WCZ0_9BURK</name>
<accession>A0A916WCZ0</accession>
<dbReference type="EMBL" id="BMIG01000001">
    <property type="protein sequence ID" value="GGA87386.1"/>
    <property type="molecule type" value="Genomic_DNA"/>
</dbReference>
<evidence type="ECO:0000313" key="2">
    <source>
        <dbReference type="EMBL" id="GGA87386.1"/>
    </source>
</evidence>
<sequence length="124" mass="13360">MPLKNYDDVRAAFDKGTVLHASRGELEQLLLAVGSQRIEHPANQARAAEMGETMRQLLAARQSQEMHSQALRVSKVALWVALAALIASLIQAAAALNLLPPLSSLLQERTTSRSTAPPQGTVKP</sequence>
<gene>
    <name evidence="2" type="ORF">GCM10011496_05090</name>
</gene>
<organism evidence="2 3">
    <name type="scientific">Polaromonas eurypsychrophila</name>
    <dbReference type="NCBI Taxonomy" id="1614635"/>
    <lineage>
        <taxon>Bacteria</taxon>
        <taxon>Pseudomonadati</taxon>
        <taxon>Pseudomonadota</taxon>
        <taxon>Betaproteobacteria</taxon>
        <taxon>Burkholderiales</taxon>
        <taxon>Comamonadaceae</taxon>
        <taxon>Polaromonas</taxon>
    </lineage>
</organism>
<reference evidence="2" key="1">
    <citation type="journal article" date="2014" name="Int. J. Syst. Evol. Microbiol.">
        <title>Complete genome sequence of Corynebacterium casei LMG S-19264T (=DSM 44701T), isolated from a smear-ripened cheese.</title>
        <authorList>
            <consortium name="US DOE Joint Genome Institute (JGI-PGF)"/>
            <person name="Walter F."/>
            <person name="Albersmeier A."/>
            <person name="Kalinowski J."/>
            <person name="Ruckert C."/>
        </authorList>
    </citation>
    <scope>NUCLEOTIDE SEQUENCE</scope>
    <source>
        <strain evidence="2">CGMCC 1.15322</strain>
    </source>
</reference>
<dbReference type="RefSeq" id="WP_188706219.1">
    <property type="nucleotide sequence ID" value="NZ_BMIG01000001.1"/>
</dbReference>
<protein>
    <submittedName>
        <fullName evidence="2">Uncharacterized protein</fullName>
    </submittedName>
</protein>
<comment type="caution">
    <text evidence="2">The sequence shown here is derived from an EMBL/GenBank/DDBJ whole genome shotgun (WGS) entry which is preliminary data.</text>
</comment>
<reference evidence="2" key="2">
    <citation type="submission" date="2020-09" db="EMBL/GenBank/DDBJ databases">
        <authorList>
            <person name="Sun Q."/>
            <person name="Zhou Y."/>
        </authorList>
    </citation>
    <scope>NUCLEOTIDE SEQUENCE</scope>
    <source>
        <strain evidence="2">CGMCC 1.15322</strain>
    </source>
</reference>
<evidence type="ECO:0000313" key="3">
    <source>
        <dbReference type="Proteomes" id="UP000620596"/>
    </source>
</evidence>
<feature type="transmembrane region" description="Helical" evidence="1">
    <location>
        <begin position="76"/>
        <end position="99"/>
    </location>
</feature>
<keyword evidence="1" id="KW-0472">Membrane</keyword>
<proteinExistence type="predicted"/>
<evidence type="ECO:0000256" key="1">
    <source>
        <dbReference type="SAM" id="Phobius"/>
    </source>
</evidence>
<dbReference type="Proteomes" id="UP000620596">
    <property type="component" value="Unassembled WGS sequence"/>
</dbReference>
<dbReference type="AlphaFoldDB" id="A0A916WCZ0"/>